<evidence type="ECO:0000256" key="4">
    <source>
        <dbReference type="ARBA" id="ARBA00022827"/>
    </source>
</evidence>
<dbReference type="PANTHER" id="PTHR11552">
    <property type="entry name" value="GLUCOSE-METHANOL-CHOLINE GMC OXIDOREDUCTASE"/>
    <property type="match status" value="1"/>
</dbReference>
<evidence type="ECO:0000256" key="5">
    <source>
        <dbReference type="RuleBase" id="RU003968"/>
    </source>
</evidence>
<evidence type="ECO:0000259" key="6">
    <source>
        <dbReference type="PROSITE" id="PS00623"/>
    </source>
</evidence>
<feature type="domain" description="Glucose-methanol-choline oxidoreductase N-terminal" evidence="6">
    <location>
        <begin position="106"/>
        <end position="129"/>
    </location>
</feature>
<dbReference type="InterPro" id="IPR000172">
    <property type="entry name" value="GMC_OxRdtase_N"/>
</dbReference>
<keyword evidence="4 5" id="KW-0274">FAD</keyword>
<reference evidence="8 9" key="1">
    <citation type="submission" date="2022-12" db="EMBL/GenBank/DDBJ databases">
        <title>Chromosome-level genome of Tegillarca granosa.</title>
        <authorList>
            <person name="Kim J."/>
        </authorList>
    </citation>
    <scope>NUCLEOTIDE SEQUENCE [LARGE SCALE GENOMIC DNA]</scope>
    <source>
        <strain evidence="8">Teg-2019</strain>
        <tissue evidence="8">Adductor muscle</tissue>
    </source>
</reference>
<evidence type="ECO:0000256" key="2">
    <source>
        <dbReference type="ARBA" id="ARBA00010790"/>
    </source>
</evidence>
<dbReference type="Proteomes" id="UP001217089">
    <property type="component" value="Unassembled WGS sequence"/>
</dbReference>
<dbReference type="InterPro" id="IPR012132">
    <property type="entry name" value="GMC_OxRdtase"/>
</dbReference>
<organism evidence="8 9">
    <name type="scientific">Tegillarca granosa</name>
    <name type="common">Malaysian cockle</name>
    <name type="synonym">Anadara granosa</name>
    <dbReference type="NCBI Taxonomy" id="220873"/>
    <lineage>
        <taxon>Eukaryota</taxon>
        <taxon>Metazoa</taxon>
        <taxon>Spiralia</taxon>
        <taxon>Lophotrochozoa</taxon>
        <taxon>Mollusca</taxon>
        <taxon>Bivalvia</taxon>
        <taxon>Autobranchia</taxon>
        <taxon>Pteriomorphia</taxon>
        <taxon>Arcoida</taxon>
        <taxon>Arcoidea</taxon>
        <taxon>Arcidae</taxon>
        <taxon>Tegillarca</taxon>
    </lineage>
</organism>
<dbReference type="PROSITE" id="PS00624">
    <property type="entry name" value="GMC_OXRED_2"/>
    <property type="match status" value="1"/>
</dbReference>
<evidence type="ECO:0000256" key="1">
    <source>
        <dbReference type="ARBA" id="ARBA00001974"/>
    </source>
</evidence>
<keyword evidence="3 5" id="KW-0285">Flavoprotein</keyword>
<dbReference type="PROSITE" id="PS00623">
    <property type="entry name" value="GMC_OXRED_1"/>
    <property type="match status" value="2"/>
</dbReference>
<dbReference type="InterPro" id="IPR007867">
    <property type="entry name" value="GMC_OxRtase_C"/>
</dbReference>
<evidence type="ECO:0000313" key="8">
    <source>
        <dbReference type="EMBL" id="KAJ8315043.1"/>
    </source>
</evidence>
<name>A0ABQ9FH65_TEGGR</name>
<evidence type="ECO:0000256" key="3">
    <source>
        <dbReference type="ARBA" id="ARBA00022630"/>
    </source>
</evidence>
<protein>
    <recommendedName>
        <fullName evidence="6 7">Glucose-methanol-choline oxidoreductase N-terminal domain-containing protein</fullName>
    </recommendedName>
</protein>
<comment type="caution">
    <text evidence="8">The sequence shown here is derived from an EMBL/GenBank/DDBJ whole genome shotgun (WGS) entry which is preliminary data.</text>
</comment>
<dbReference type="InterPro" id="IPR036188">
    <property type="entry name" value="FAD/NAD-bd_sf"/>
</dbReference>
<comment type="cofactor">
    <cofactor evidence="1">
        <name>FAD</name>
        <dbReference type="ChEBI" id="CHEBI:57692"/>
    </cofactor>
</comment>
<gene>
    <name evidence="8" type="ORF">KUTeg_007193</name>
</gene>
<proteinExistence type="inferred from homology"/>
<sequence>MRGIICKYFTYLSRSFFIPVGAGSAGAVIANRLSEDDKLSVILLEAGGVETDNELIDIPAAAMLLQKSEKDWDYYTQPQKYSSFALKNKLNFYLCIFTQQSFWPRGKLLGGSSNLNLMVYIRGSRHDYDEWESDGCTGWGYKDVLPYFLKSEDIKIDEFKDSVYHSKGGPLSVSYSAVAPISELFIKAGQELGYKVVDCNGEDQVGFCRIQSTIKMEEDTALSFFIPVGAGSAGAVIANRLSEDDKLSVILLEAGGVETDNELIDIPAAAMLLQKSEKDWDYYTQPQKYSSFALKNKLNFYLCIFTQQSFWPRGKLLGGSSNLNLMVYIRGSRHDYDEWESDGCTGWGYKDVLPYFLKSEDIKIDEFKDSVYHSKGGPLSVSYSAVAPISELFIKAGQELGYKVVDCNGEDQVENKRAVGVEIIKNGRKKIIRANKEVILSAGAINSPQILMLSGIGPRKHLEDLGIQVVADLPVGKNLQDHLLIQLGHFINSSVSLTAEKMESLLSIAKFFMFGSGYLTTSVIEGTAFFDTDPETKYADIQFHLFNLFGEKFQSNTINAFSILPTLLHPKSKGTITLQTKDPFDPPLIDPHYLEHPDDVRSFIKGIRIYEKLIQTPVFKKLDVSMEKTVYKEFCKEHKFRSDEFWECLVRQFATTVYHPTTTCRMGPDGDPTAVVDPNLRVRDVSGLRVADASVMRNVPSGNTNAPAIMIGEKAADLIRGIDSVKDLREKLKRTITLQTKDPFDPPLIDPHNLEHPDDVLTFIKGKTSVFKKIDVSMEKTVYKEFCKEHKFRSDEFWEVKGISGLRVAYASVMRNVPSGNTNAPAIIIGEKAADLIRGIDSVTDLRKKLKNHIK</sequence>
<feature type="domain" description="Glucose-methanol-choline oxidoreductase N-terminal" evidence="6">
    <location>
        <begin position="314"/>
        <end position="337"/>
    </location>
</feature>
<keyword evidence="9" id="KW-1185">Reference proteome</keyword>
<dbReference type="SUPFAM" id="SSF54373">
    <property type="entry name" value="FAD-linked reductases, C-terminal domain"/>
    <property type="match status" value="2"/>
</dbReference>
<dbReference type="Pfam" id="PF00732">
    <property type="entry name" value="GMC_oxred_N"/>
    <property type="match status" value="3"/>
</dbReference>
<dbReference type="Pfam" id="PF05199">
    <property type="entry name" value="GMC_oxred_C"/>
    <property type="match status" value="1"/>
</dbReference>
<accession>A0ABQ9FH65</accession>
<evidence type="ECO:0000259" key="7">
    <source>
        <dbReference type="PROSITE" id="PS00624"/>
    </source>
</evidence>
<dbReference type="SUPFAM" id="SSF51905">
    <property type="entry name" value="FAD/NAD(P)-binding domain"/>
    <property type="match status" value="3"/>
</dbReference>
<evidence type="ECO:0000313" key="9">
    <source>
        <dbReference type="Proteomes" id="UP001217089"/>
    </source>
</evidence>
<feature type="domain" description="Glucose-methanol-choline oxidoreductase N-terminal" evidence="7">
    <location>
        <begin position="443"/>
        <end position="457"/>
    </location>
</feature>
<dbReference type="PANTHER" id="PTHR11552:SF147">
    <property type="entry name" value="CHOLINE DEHYDROGENASE, MITOCHONDRIAL"/>
    <property type="match status" value="1"/>
</dbReference>
<dbReference type="EMBL" id="JARBDR010000337">
    <property type="protein sequence ID" value="KAJ8315043.1"/>
    <property type="molecule type" value="Genomic_DNA"/>
</dbReference>
<comment type="similarity">
    <text evidence="2 5">Belongs to the GMC oxidoreductase family.</text>
</comment>
<dbReference type="Gene3D" id="3.50.50.60">
    <property type="entry name" value="FAD/NAD(P)-binding domain"/>
    <property type="match status" value="4"/>
</dbReference>